<dbReference type="Gene3D" id="3.30.450.20">
    <property type="entry name" value="PAS domain"/>
    <property type="match status" value="1"/>
</dbReference>
<evidence type="ECO:0000256" key="8">
    <source>
        <dbReference type="ARBA" id="ARBA00022777"/>
    </source>
</evidence>
<keyword evidence="6" id="KW-0808">Transferase</keyword>
<dbReference type="Gene3D" id="3.30.450.40">
    <property type="match status" value="1"/>
</dbReference>
<dbReference type="SUPFAM" id="SSF55781">
    <property type="entry name" value="GAF domain-like"/>
    <property type="match status" value="2"/>
</dbReference>
<dbReference type="Pfam" id="PF00360">
    <property type="entry name" value="PHY"/>
    <property type="match status" value="1"/>
</dbReference>
<dbReference type="InterPro" id="IPR003018">
    <property type="entry name" value="GAF"/>
</dbReference>
<dbReference type="Proteomes" id="UP001165363">
    <property type="component" value="Unassembled WGS sequence"/>
</dbReference>
<dbReference type="PANTHER" id="PTHR41523">
    <property type="entry name" value="TWO-COMPONENT SYSTEM SENSOR PROTEIN"/>
    <property type="match status" value="1"/>
</dbReference>
<dbReference type="Gene3D" id="3.30.450.270">
    <property type="match status" value="1"/>
</dbReference>
<dbReference type="EC" id="2.7.13.3" evidence="2"/>
<keyword evidence="7" id="KW-0547">Nucleotide-binding</keyword>
<dbReference type="PIRSF" id="PIRSF036397">
    <property type="entry name" value="Bactrphtchrm_rec"/>
    <property type="match status" value="1"/>
</dbReference>
<evidence type="ECO:0000259" key="14">
    <source>
        <dbReference type="PROSITE" id="PS50110"/>
    </source>
</evidence>
<comment type="caution">
    <text evidence="15">The sequence shown here is derived from an EMBL/GenBank/DDBJ whole genome shotgun (WGS) entry which is preliminary data.</text>
</comment>
<dbReference type="InterPro" id="IPR029016">
    <property type="entry name" value="GAF-like_dom_sf"/>
</dbReference>
<dbReference type="Gene3D" id="3.40.50.2300">
    <property type="match status" value="1"/>
</dbReference>
<dbReference type="SUPFAM" id="SSF55785">
    <property type="entry name" value="PYP-like sensor domain (PAS domain)"/>
    <property type="match status" value="1"/>
</dbReference>
<evidence type="ECO:0000256" key="10">
    <source>
        <dbReference type="ARBA" id="ARBA00022991"/>
    </source>
</evidence>
<evidence type="ECO:0000256" key="2">
    <source>
        <dbReference type="ARBA" id="ARBA00012438"/>
    </source>
</evidence>
<dbReference type="Pfam" id="PF01590">
    <property type="entry name" value="GAF"/>
    <property type="match status" value="1"/>
</dbReference>
<gene>
    <name evidence="15" type="ORF">LZ536_10985</name>
</gene>
<evidence type="ECO:0000256" key="4">
    <source>
        <dbReference type="ARBA" id="ARBA00022553"/>
    </source>
</evidence>
<evidence type="ECO:0000256" key="12">
    <source>
        <dbReference type="PROSITE-ProRule" id="PRU00169"/>
    </source>
</evidence>
<dbReference type="EMBL" id="JAMGBD010000002">
    <property type="protein sequence ID" value="MCL6684418.1"/>
    <property type="molecule type" value="Genomic_DNA"/>
</dbReference>
<dbReference type="InterPro" id="IPR001294">
    <property type="entry name" value="Phytochrome"/>
</dbReference>
<organism evidence="15 16">
    <name type="scientific">Sphingomonas alba</name>
    <dbReference type="NCBI Taxonomy" id="2908208"/>
    <lineage>
        <taxon>Bacteria</taxon>
        <taxon>Pseudomonadati</taxon>
        <taxon>Pseudomonadota</taxon>
        <taxon>Alphaproteobacteria</taxon>
        <taxon>Sphingomonadales</taxon>
        <taxon>Sphingomonadaceae</taxon>
        <taxon>Sphingomonas</taxon>
    </lineage>
</organism>
<evidence type="ECO:0000313" key="16">
    <source>
        <dbReference type="Proteomes" id="UP001165363"/>
    </source>
</evidence>
<dbReference type="InterPro" id="IPR011102">
    <property type="entry name" value="Sig_transdc_His_kinase_HWE"/>
</dbReference>
<dbReference type="PANTHER" id="PTHR41523:SF7">
    <property type="entry name" value="HISTIDINE KINASE"/>
    <property type="match status" value="1"/>
</dbReference>
<dbReference type="InterPro" id="IPR013515">
    <property type="entry name" value="Phytochrome_cen-reg"/>
</dbReference>
<evidence type="ECO:0000256" key="5">
    <source>
        <dbReference type="ARBA" id="ARBA00022606"/>
    </source>
</evidence>
<dbReference type="InterPro" id="IPR035965">
    <property type="entry name" value="PAS-like_dom_sf"/>
</dbReference>
<feature type="domain" description="Phytochrome chromophore attachment site" evidence="13">
    <location>
        <begin position="149"/>
        <end position="306"/>
    </location>
</feature>
<dbReference type="InterPro" id="IPR043150">
    <property type="entry name" value="Phytochrome_PHY_sf"/>
</dbReference>
<evidence type="ECO:0000256" key="9">
    <source>
        <dbReference type="ARBA" id="ARBA00022840"/>
    </source>
</evidence>
<dbReference type="InterPro" id="IPR001789">
    <property type="entry name" value="Sig_transdc_resp-reg_receiver"/>
</dbReference>
<evidence type="ECO:0000256" key="3">
    <source>
        <dbReference type="ARBA" id="ARBA00022543"/>
    </source>
</evidence>
<keyword evidence="3" id="KW-0600">Photoreceptor protein</keyword>
<dbReference type="Pfam" id="PF07536">
    <property type="entry name" value="HWE_HK"/>
    <property type="match status" value="1"/>
</dbReference>
<proteinExistence type="predicted"/>
<sequence>MTTETVLDRTAEVDLTNCDREPIHQLGEIQPIGFLIVLTADWMISNASANTPDFLDVDERGLIGRPATDIMTKEAIHTLRNRLALLRGADALERVFRMALQDNGKCFDIALHMSGSRIILEAEPSSEHDYGDATGTVRGMVSRLEQAGDMPAFFNEGARQVRALTGFDRVMVYRFSADGSGEVVAESAKGGIGSFLGLHYPATDIPKQARELYTRSLLRVITDINAEPVPILPATDEYGKPVDLSLSVLRSVSRIHIEYLRNMGVGASMSISIVVEGKLWGLIACHHYSPRCPSFERRSVAELFAQMFAMRIEARERKLIVEYERRARDISDQLLGAVASDETLLNDPDWLSQILTSAIPADGVGVWINGNYAFSGLTPETGEFARIIQALNTTAAGRAYATDHVASLVPPREGKESHIAGLLAIPISRTPRDYVVLFRQEIIRSVRWAGDPHKPVEYGPNGPRLTPRQSFEEWKETVVGRSQPFTDSEMRVAETLRATLIEVVLRLSDEASAERKEATSRQELLIAELNHRVRNILSLIRGLIRQSKPADGTSIEDFVKVIDGRVHALARAHNQITDDHWGPAPVKNLLEAEAAAFLTTQKDRLLLDGPNVLLNPQAYSTLALVVHELVTNSVKYGSLSVETGEALVEWSVRDNGDLHFCWRERSGPEVAGPPQRKGFGTTIIEHSVPYDLGGTAKVAYAKEGVRADFVIPAKHVVQAGDIAGTRIYLPDAPHTPVEHASRLLHGKNVLLVEDSLIIALDAEDLLIRLGADRVNTEASALGAIAAIETEKPDVAILDINLGDHDSVPIANRLAELEVPFIFATGYGEQSQLPDHHKRRPVAQKPYTLASLSRRLSELLGVGEEA</sequence>
<evidence type="ECO:0000256" key="1">
    <source>
        <dbReference type="ARBA" id="ARBA00000085"/>
    </source>
</evidence>
<dbReference type="RefSeq" id="WP_249848830.1">
    <property type="nucleotide sequence ID" value="NZ_JAMGBD010000002.1"/>
</dbReference>
<name>A0ABT0RPD0_9SPHN</name>
<reference evidence="15" key="1">
    <citation type="submission" date="2022-05" db="EMBL/GenBank/DDBJ databases">
        <authorList>
            <person name="Jo J.-H."/>
            <person name="Im W.-T."/>
        </authorList>
    </citation>
    <scope>NUCLEOTIDE SEQUENCE</scope>
    <source>
        <strain evidence="15">SE158</strain>
    </source>
</reference>
<dbReference type="PROSITE" id="PS50046">
    <property type="entry name" value="PHYTOCHROME_2"/>
    <property type="match status" value="1"/>
</dbReference>
<keyword evidence="5" id="KW-0716">Sensory transduction</keyword>
<dbReference type="PRINTS" id="PR01033">
    <property type="entry name" value="PHYTOCHROME"/>
</dbReference>
<dbReference type="SUPFAM" id="SSF52172">
    <property type="entry name" value="CheY-like"/>
    <property type="match status" value="1"/>
</dbReference>
<dbReference type="Pfam" id="PF08446">
    <property type="entry name" value="PAS_2"/>
    <property type="match status" value="1"/>
</dbReference>
<accession>A0ABT0RPD0</accession>
<comment type="catalytic activity">
    <reaction evidence="1">
        <text>ATP + protein L-histidine = ADP + protein N-phospho-L-histidine.</text>
        <dbReference type="EC" id="2.7.13.3"/>
    </reaction>
</comment>
<keyword evidence="10" id="KW-0157">Chromophore</keyword>
<feature type="modified residue" description="4-aspartylphosphate" evidence="12">
    <location>
        <position position="798"/>
    </location>
</feature>
<dbReference type="InterPro" id="IPR011006">
    <property type="entry name" value="CheY-like_superfamily"/>
</dbReference>
<dbReference type="InterPro" id="IPR009219">
    <property type="entry name" value="Bactrphtchr_CheY"/>
</dbReference>
<evidence type="ECO:0000256" key="7">
    <source>
        <dbReference type="ARBA" id="ARBA00022741"/>
    </source>
</evidence>
<keyword evidence="16" id="KW-1185">Reference proteome</keyword>
<dbReference type="InterPro" id="IPR013654">
    <property type="entry name" value="PAS_2"/>
</dbReference>
<dbReference type="SMART" id="SM00065">
    <property type="entry name" value="GAF"/>
    <property type="match status" value="1"/>
</dbReference>
<dbReference type="Gene3D" id="3.30.565.10">
    <property type="entry name" value="Histidine kinase-like ATPase, C-terminal domain"/>
    <property type="match status" value="1"/>
</dbReference>
<dbReference type="PROSITE" id="PS50110">
    <property type="entry name" value="RESPONSE_REGULATORY"/>
    <property type="match status" value="1"/>
</dbReference>
<dbReference type="SUPFAM" id="SSF55874">
    <property type="entry name" value="ATPase domain of HSP90 chaperone/DNA topoisomerase II/histidine kinase"/>
    <property type="match status" value="1"/>
</dbReference>
<dbReference type="InterPro" id="IPR016132">
    <property type="entry name" value="Phyto_chromo_attachment"/>
</dbReference>
<keyword evidence="11" id="KW-0675">Receptor</keyword>
<dbReference type="SMART" id="SM00911">
    <property type="entry name" value="HWE_HK"/>
    <property type="match status" value="1"/>
</dbReference>
<evidence type="ECO:0000256" key="11">
    <source>
        <dbReference type="ARBA" id="ARBA00023170"/>
    </source>
</evidence>
<feature type="domain" description="Response regulatory" evidence="14">
    <location>
        <begin position="748"/>
        <end position="859"/>
    </location>
</feature>
<keyword evidence="4 12" id="KW-0597">Phosphoprotein</keyword>
<evidence type="ECO:0000313" key="15">
    <source>
        <dbReference type="EMBL" id="MCL6684418.1"/>
    </source>
</evidence>
<dbReference type="InterPro" id="IPR036890">
    <property type="entry name" value="HATPase_C_sf"/>
</dbReference>
<evidence type="ECO:0000259" key="13">
    <source>
        <dbReference type="PROSITE" id="PS50046"/>
    </source>
</evidence>
<protein>
    <recommendedName>
        <fullName evidence="2">histidine kinase</fullName>
        <ecNumber evidence="2">2.7.13.3</ecNumber>
    </recommendedName>
</protein>
<keyword evidence="8" id="KW-0418">Kinase</keyword>
<evidence type="ECO:0000256" key="6">
    <source>
        <dbReference type="ARBA" id="ARBA00022679"/>
    </source>
</evidence>
<keyword evidence="9" id="KW-0067">ATP-binding</keyword>